<organism evidence="2 3">
    <name type="scientific">Pseudomonas monsensis</name>
    <dbReference type="NCBI Taxonomy" id="2745509"/>
    <lineage>
        <taxon>Bacteria</taxon>
        <taxon>Pseudomonadati</taxon>
        <taxon>Pseudomonadota</taxon>
        <taxon>Gammaproteobacteria</taxon>
        <taxon>Pseudomonadales</taxon>
        <taxon>Pseudomonadaceae</taxon>
        <taxon>Pseudomonas</taxon>
    </lineage>
</organism>
<dbReference type="Proteomes" id="UP001207830">
    <property type="component" value="Unassembled WGS sequence"/>
</dbReference>
<dbReference type="RefSeq" id="WP_267795279.1">
    <property type="nucleotide sequence ID" value="NZ_JANIGP010000001.1"/>
</dbReference>
<proteinExistence type="predicted"/>
<protein>
    <submittedName>
        <fullName evidence="2">Immunity 63 family protein</fullName>
    </submittedName>
</protein>
<comment type="caution">
    <text evidence="2">The sequence shown here is derived from an EMBL/GenBank/DDBJ whole genome shotgun (WGS) entry which is preliminary data.</text>
</comment>
<sequence length="135" mass="15377">MVASIHEIQSIVYELGGRINAPKSSLIVLSAPADDGAPYVEVHDDGYSYVSSERGFEIYNKSTESLDELLYWIVNRAVRQMAVKYELDNRVDKFDTRRVYFSRLVQLLGEIKPEWAELARQEVDAVLKSCPYVDG</sequence>
<accession>A0ABT3YNY3</accession>
<evidence type="ECO:0000313" key="3">
    <source>
        <dbReference type="Proteomes" id="UP001207830"/>
    </source>
</evidence>
<feature type="domain" description="Immunity protein 63" evidence="1">
    <location>
        <begin position="44"/>
        <end position="124"/>
    </location>
</feature>
<dbReference type="Pfam" id="PF15599">
    <property type="entry name" value="Imm63"/>
    <property type="match status" value="1"/>
</dbReference>
<dbReference type="EMBL" id="JANIGP010000001">
    <property type="protein sequence ID" value="MCY0107194.1"/>
    <property type="molecule type" value="Genomic_DNA"/>
</dbReference>
<evidence type="ECO:0000313" key="2">
    <source>
        <dbReference type="EMBL" id="MCY0107194.1"/>
    </source>
</evidence>
<name>A0ABT3YNY3_9PSED</name>
<keyword evidence="3" id="KW-1185">Reference proteome</keyword>
<reference evidence="2 3" key="1">
    <citation type="submission" date="2022-07" db="EMBL/GenBank/DDBJ databases">
        <title>Characterization of plant growth promoting rhizobacteria (PGPR) for use as bioinoculants in agriculture.</title>
        <authorList>
            <person name="Hassen A.I."/>
            <person name="Pierneef R."/>
        </authorList>
    </citation>
    <scope>NUCLEOTIDE SEQUENCE [LARGE SCALE GENOMIC DNA]</scope>
    <source>
        <strain evidence="2 3">SARCC-3054</strain>
    </source>
</reference>
<dbReference type="InterPro" id="IPR028952">
    <property type="entry name" value="Imm63"/>
</dbReference>
<evidence type="ECO:0000259" key="1">
    <source>
        <dbReference type="Pfam" id="PF15599"/>
    </source>
</evidence>
<gene>
    <name evidence="2" type="ORF">NQF78_02655</name>
</gene>